<comment type="caution">
    <text evidence="4">The sequence shown here is derived from an EMBL/GenBank/DDBJ whole genome shotgun (WGS) entry which is preliminary data.</text>
</comment>
<dbReference type="SMART" id="SM00331">
    <property type="entry name" value="PP2C_SIG"/>
    <property type="match status" value="1"/>
</dbReference>
<evidence type="ECO:0000313" key="5">
    <source>
        <dbReference type="Proteomes" id="UP000809273"/>
    </source>
</evidence>
<dbReference type="Gene3D" id="3.60.40.10">
    <property type="entry name" value="PPM-type phosphatase domain"/>
    <property type="match status" value="1"/>
</dbReference>
<dbReference type="PROSITE" id="PS51746">
    <property type="entry name" value="PPM_2"/>
    <property type="match status" value="1"/>
</dbReference>
<evidence type="ECO:0000259" key="3">
    <source>
        <dbReference type="PROSITE" id="PS51746"/>
    </source>
</evidence>
<reference evidence="4" key="1">
    <citation type="journal article" date="2021" name="Environ. Microbiol.">
        <title>Genomic characterization of three novel Desulfobacterota classes expand the metabolic and phylogenetic diversity of the phylum.</title>
        <authorList>
            <person name="Murphy C.L."/>
            <person name="Biggerstaff J."/>
            <person name="Eichhorn A."/>
            <person name="Ewing E."/>
            <person name="Shahan R."/>
            <person name="Soriano D."/>
            <person name="Stewart S."/>
            <person name="VanMol K."/>
            <person name="Walker R."/>
            <person name="Walters P."/>
            <person name="Elshahed M.S."/>
            <person name="Youssef N.H."/>
        </authorList>
    </citation>
    <scope>NUCLEOTIDE SEQUENCE</scope>
    <source>
        <strain evidence="4">Zod_Metabat.24</strain>
    </source>
</reference>
<gene>
    <name evidence="4" type="ORF">JW984_05760</name>
</gene>
<dbReference type="EMBL" id="JAFGIX010000027">
    <property type="protein sequence ID" value="MBN1572688.1"/>
    <property type="molecule type" value="Genomic_DNA"/>
</dbReference>
<dbReference type="InterPro" id="IPR001932">
    <property type="entry name" value="PPM-type_phosphatase-like_dom"/>
</dbReference>
<organism evidence="4 5">
    <name type="scientific">Candidatus Zymogenus saltonus</name>
    <dbReference type="NCBI Taxonomy" id="2844893"/>
    <lineage>
        <taxon>Bacteria</taxon>
        <taxon>Deltaproteobacteria</taxon>
        <taxon>Candidatus Zymogenia</taxon>
        <taxon>Candidatus Zymogeniales</taxon>
        <taxon>Candidatus Zymogenaceae</taxon>
        <taxon>Candidatus Zymogenus</taxon>
    </lineage>
</organism>
<proteinExistence type="predicted"/>
<feature type="region of interest" description="Disordered" evidence="1">
    <location>
        <begin position="351"/>
        <end position="400"/>
    </location>
</feature>
<evidence type="ECO:0000313" key="4">
    <source>
        <dbReference type="EMBL" id="MBN1572688.1"/>
    </source>
</evidence>
<protein>
    <submittedName>
        <fullName evidence="4">Serine/threonine-protein phosphatase</fullName>
    </submittedName>
</protein>
<dbReference type="InterPro" id="IPR015655">
    <property type="entry name" value="PP2C"/>
</dbReference>
<dbReference type="InterPro" id="IPR036457">
    <property type="entry name" value="PPM-type-like_dom_sf"/>
</dbReference>
<dbReference type="PANTHER" id="PTHR13832">
    <property type="entry name" value="PROTEIN PHOSPHATASE 2C"/>
    <property type="match status" value="1"/>
</dbReference>
<dbReference type="PANTHER" id="PTHR13832:SF827">
    <property type="entry name" value="PROTEIN PHOSPHATASE 1L"/>
    <property type="match status" value="1"/>
</dbReference>
<feature type="compositionally biased region" description="Basic and acidic residues" evidence="1">
    <location>
        <begin position="353"/>
        <end position="390"/>
    </location>
</feature>
<name>A0A9D8PNR7_9DELT</name>
<evidence type="ECO:0000256" key="1">
    <source>
        <dbReference type="SAM" id="MobiDB-lite"/>
    </source>
</evidence>
<accession>A0A9D8PNR7</accession>
<feature type="transmembrane region" description="Helical" evidence="2">
    <location>
        <begin position="305"/>
        <end position="328"/>
    </location>
</feature>
<dbReference type="CDD" id="cd00143">
    <property type="entry name" value="PP2Cc"/>
    <property type="match status" value="1"/>
</dbReference>
<dbReference type="GO" id="GO:0004722">
    <property type="term" value="F:protein serine/threonine phosphatase activity"/>
    <property type="evidence" value="ECO:0007669"/>
    <property type="project" value="InterPro"/>
</dbReference>
<keyword evidence="2" id="KW-0812">Transmembrane</keyword>
<dbReference type="Proteomes" id="UP000809273">
    <property type="component" value="Unassembled WGS sequence"/>
</dbReference>
<reference evidence="4" key="2">
    <citation type="submission" date="2021-01" db="EMBL/GenBank/DDBJ databases">
        <authorList>
            <person name="Hahn C.R."/>
            <person name="Youssef N.H."/>
            <person name="Elshahed M."/>
        </authorList>
    </citation>
    <scope>NUCLEOTIDE SEQUENCE</scope>
    <source>
        <strain evidence="4">Zod_Metabat.24</strain>
    </source>
</reference>
<dbReference type="SUPFAM" id="SSF81606">
    <property type="entry name" value="PP2C-like"/>
    <property type="match status" value="1"/>
</dbReference>
<dbReference type="SMART" id="SM00332">
    <property type="entry name" value="PP2Cc"/>
    <property type="match status" value="1"/>
</dbReference>
<dbReference type="Pfam" id="PF13672">
    <property type="entry name" value="PP2C_2"/>
    <property type="match status" value="1"/>
</dbReference>
<evidence type="ECO:0000256" key="2">
    <source>
        <dbReference type="SAM" id="Phobius"/>
    </source>
</evidence>
<dbReference type="AlphaFoldDB" id="A0A9D8PNR7"/>
<keyword evidence="2" id="KW-0472">Membrane</keyword>
<sequence length="400" mass="42576">MAADKEIRIRAAALTDVGRVREKNEDNYFIMTIGPEDVRPPGVRAVAVVADGMGGHVGGEVASGTAVRLIGGSFVTEDGWGLSRFGDNIVDATVNLIGEADRRIRSLAKGGEKPPGTTLTAAFVIGNSVYIGHIGDSRAYVIRDKTIKAVTEDHSLLGELIRSGKIDPKDAGNFKGKNVITRALGAGSKIKIDMPVRVDLIDGDVLFLCSDGLWDLVSDEEILGAIHHEAQLNGGLKRLVDLANGRGGLDNITVAALEFGRMRRDRRFGGALIGIGEAPPLGEAAPGDRIQAGYGAGKIVLNTPVIVALTTFGLALTILMFVGFWYAVGAVIGLIKGKAGDIPGPKNGVEMVVPEKGRDREGMDKDDLKEKKKQKIEMEKGKETEEEKKQPITNLPEGQI</sequence>
<keyword evidence="2" id="KW-1133">Transmembrane helix</keyword>
<feature type="domain" description="PPM-type phosphatase" evidence="3">
    <location>
        <begin position="10"/>
        <end position="259"/>
    </location>
</feature>